<sequence>MPDVRVLVAELGVDMEHFSNILINLSENFSNDTNKFCMKNGSFGSKIRTDISSRISLNRLSTSSNSCIVLL</sequence>
<accession>A0ABQ8JHN8</accession>
<keyword evidence="2" id="KW-1185">Reference proteome</keyword>
<name>A0ABQ8JHN8_DERPT</name>
<evidence type="ECO:0000313" key="1">
    <source>
        <dbReference type="EMBL" id="KAH9421920.1"/>
    </source>
</evidence>
<dbReference type="Proteomes" id="UP000887458">
    <property type="component" value="Unassembled WGS sequence"/>
</dbReference>
<evidence type="ECO:0000313" key="2">
    <source>
        <dbReference type="Proteomes" id="UP000887458"/>
    </source>
</evidence>
<reference evidence="1 2" key="2">
    <citation type="journal article" date="2022" name="Mol. Biol. Evol.">
        <title>Comparative Genomics Reveals Insights into the Divergent Evolution of Astigmatic Mites and Household Pest Adaptations.</title>
        <authorList>
            <person name="Xiong Q."/>
            <person name="Wan A.T."/>
            <person name="Liu X."/>
            <person name="Fung C.S."/>
            <person name="Xiao X."/>
            <person name="Malainual N."/>
            <person name="Hou J."/>
            <person name="Wang L."/>
            <person name="Wang M."/>
            <person name="Yang K.Y."/>
            <person name="Cui Y."/>
            <person name="Leung E.L."/>
            <person name="Nong W."/>
            <person name="Shin S.K."/>
            <person name="Au S.W."/>
            <person name="Jeong K.Y."/>
            <person name="Chew F.T."/>
            <person name="Hui J.H."/>
            <person name="Leung T.F."/>
            <person name="Tungtrongchitr A."/>
            <person name="Zhong N."/>
            <person name="Liu Z."/>
            <person name="Tsui S.K."/>
        </authorList>
    </citation>
    <scope>NUCLEOTIDE SEQUENCE [LARGE SCALE GENOMIC DNA]</scope>
    <source>
        <strain evidence="1">Derp</strain>
    </source>
</reference>
<comment type="caution">
    <text evidence="1">The sequence shown here is derived from an EMBL/GenBank/DDBJ whole genome shotgun (WGS) entry which is preliminary data.</text>
</comment>
<proteinExistence type="predicted"/>
<organism evidence="1 2">
    <name type="scientific">Dermatophagoides pteronyssinus</name>
    <name type="common">European house dust mite</name>
    <dbReference type="NCBI Taxonomy" id="6956"/>
    <lineage>
        <taxon>Eukaryota</taxon>
        <taxon>Metazoa</taxon>
        <taxon>Ecdysozoa</taxon>
        <taxon>Arthropoda</taxon>
        <taxon>Chelicerata</taxon>
        <taxon>Arachnida</taxon>
        <taxon>Acari</taxon>
        <taxon>Acariformes</taxon>
        <taxon>Sarcoptiformes</taxon>
        <taxon>Astigmata</taxon>
        <taxon>Psoroptidia</taxon>
        <taxon>Analgoidea</taxon>
        <taxon>Pyroglyphidae</taxon>
        <taxon>Dermatophagoidinae</taxon>
        <taxon>Dermatophagoides</taxon>
    </lineage>
</organism>
<reference evidence="1 2" key="1">
    <citation type="journal article" date="2018" name="J. Allergy Clin. Immunol.">
        <title>High-quality assembly of Dermatophagoides pteronyssinus genome and transcriptome reveals a wide range of novel allergens.</title>
        <authorList>
            <person name="Liu X.Y."/>
            <person name="Yang K.Y."/>
            <person name="Wang M.Q."/>
            <person name="Kwok J.S."/>
            <person name="Zeng X."/>
            <person name="Yang Z."/>
            <person name="Xiao X.J."/>
            <person name="Lau C.P."/>
            <person name="Li Y."/>
            <person name="Huang Z.M."/>
            <person name="Ba J.G."/>
            <person name="Yim A.K."/>
            <person name="Ouyang C.Y."/>
            <person name="Ngai S.M."/>
            <person name="Chan T.F."/>
            <person name="Leung E.L."/>
            <person name="Liu L."/>
            <person name="Liu Z.G."/>
            <person name="Tsui S.K."/>
        </authorList>
    </citation>
    <scope>NUCLEOTIDE SEQUENCE [LARGE SCALE GENOMIC DNA]</scope>
    <source>
        <strain evidence="1">Derp</strain>
    </source>
</reference>
<protein>
    <submittedName>
        <fullName evidence="1">Uncharacterized protein</fullName>
    </submittedName>
</protein>
<gene>
    <name evidence="1" type="ORF">DERP_002210</name>
</gene>
<dbReference type="EMBL" id="NJHN03000037">
    <property type="protein sequence ID" value="KAH9421920.1"/>
    <property type="molecule type" value="Genomic_DNA"/>
</dbReference>